<reference evidence="3" key="1">
    <citation type="submission" date="2016-10" db="EMBL/GenBank/DDBJ databases">
        <authorList>
            <person name="Varghese N."/>
            <person name="Submissions S."/>
        </authorList>
    </citation>
    <scope>NUCLEOTIDE SEQUENCE [LARGE SCALE GENOMIC DNA]</scope>
    <source>
        <strain evidence="3">CGMCC 4.7047</strain>
    </source>
</reference>
<evidence type="ECO:0000313" key="3">
    <source>
        <dbReference type="Proteomes" id="UP000198873"/>
    </source>
</evidence>
<dbReference type="InterPro" id="IPR057170">
    <property type="entry name" value="DUF7848"/>
</dbReference>
<evidence type="ECO:0000259" key="1">
    <source>
        <dbReference type="Pfam" id="PF25232"/>
    </source>
</evidence>
<dbReference type="EMBL" id="FPAB01000004">
    <property type="protein sequence ID" value="SFS81060.1"/>
    <property type="molecule type" value="Genomic_DNA"/>
</dbReference>
<dbReference type="Proteomes" id="UP000198873">
    <property type="component" value="Unassembled WGS sequence"/>
</dbReference>
<feature type="domain" description="DUF7848" evidence="1">
    <location>
        <begin position="4"/>
        <end position="76"/>
    </location>
</feature>
<accession>A0A1I6SVY8</accession>
<sequence>MRLVVGGAAWVLGEQTGEGVPRGIFRTVCLTCGADSGAVDDESVWVERWALAHTGALPAHRQYRLVSEWFLRVDPAHGNPLRELERGAGA</sequence>
<dbReference type="AlphaFoldDB" id="A0A1I6SVY8"/>
<dbReference type="Pfam" id="PF25232">
    <property type="entry name" value="DUF7848"/>
    <property type="match status" value="1"/>
</dbReference>
<proteinExistence type="predicted"/>
<keyword evidence="3" id="KW-1185">Reference proteome</keyword>
<dbReference type="STRING" id="1176198.SAMN05444716_104186"/>
<organism evidence="2 3">
    <name type="scientific">Streptomyces harbinensis</name>
    <dbReference type="NCBI Taxonomy" id="1176198"/>
    <lineage>
        <taxon>Bacteria</taxon>
        <taxon>Bacillati</taxon>
        <taxon>Actinomycetota</taxon>
        <taxon>Actinomycetes</taxon>
        <taxon>Kitasatosporales</taxon>
        <taxon>Streptomycetaceae</taxon>
        <taxon>Streptomyces</taxon>
    </lineage>
</organism>
<evidence type="ECO:0000313" key="2">
    <source>
        <dbReference type="EMBL" id="SFS81060.1"/>
    </source>
</evidence>
<protein>
    <recommendedName>
        <fullName evidence="1">DUF7848 domain-containing protein</fullName>
    </recommendedName>
</protein>
<name>A0A1I6SVY8_9ACTN</name>
<dbReference type="RefSeq" id="WP_093843067.1">
    <property type="nucleotide sequence ID" value="NZ_CP054938.1"/>
</dbReference>
<gene>
    <name evidence="2" type="ORF">SAMN05444716_104186</name>
</gene>